<evidence type="ECO:0000313" key="2">
    <source>
        <dbReference type="EMBL" id="KPA43658.1"/>
    </source>
</evidence>
<name>A0A0M9F0I9_FUSLA</name>
<evidence type="ECO:0000256" key="1">
    <source>
        <dbReference type="SAM" id="Phobius"/>
    </source>
</evidence>
<proteinExistence type="predicted"/>
<dbReference type="EMBL" id="JXCE01000038">
    <property type="protein sequence ID" value="KPA43658.1"/>
    <property type="molecule type" value="Genomic_DNA"/>
</dbReference>
<organism evidence="2 3">
    <name type="scientific">Fusarium langsethiae</name>
    <dbReference type="NCBI Taxonomy" id="179993"/>
    <lineage>
        <taxon>Eukaryota</taxon>
        <taxon>Fungi</taxon>
        <taxon>Dikarya</taxon>
        <taxon>Ascomycota</taxon>
        <taxon>Pezizomycotina</taxon>
        <taxon>Sordariomycetes</taxon>
        <taxon>Hypocreomycetidae</taxon>
        <taxon>Hypocreales</taxon>
        <taxon>Nectriaceae</taxon>
        <taxon>Fusarium</taxon>
    </lineage>
</organism>
<gene>
    <name evidence="2" type="ORF">FLAG1_03402</name>
</gene>
<keyword evidence="1" id="KW-0812">Transmembrane</keyword>
<feature type="transmembrane region" description="Helical" evidence="1">
    <location>
        <begin position="48"/>
        <end position="69"/>
    </location>
</feature>
<feature type="transmembrane region" description="Helical" evidence="1">
    <location>
        <begin position="7"/>
        <end position="28"/>
    </location>
</feature>
<evidence type="ECO:0000313" key="3">
    <source>
        <dbReference type="Proteomes" id="UP000037904"/>
    </source>
</evidence>
<comment type="caution">
    <text evidence="2">The sequence shown here is derived from an EMBL/GenBank/DDBJ whole genome shotgun (WGS) entry which is preliminary data.</text>
</comment>
<feature type="transmembrane region" description="Helical" evidence="1">
    <location>
        <begin position="146"/>
        <end position="170"/>
    </location>
</feature>
<dbReference type="AlphaFoldDB" id="A0A0M9F0I9"/>
<keyword evidence="1" id="KW-1133">Transmembrane helix</keyword>
<feature type="transmembrane region" description="Helical" evidence="1">
    <location>
        <begin position="113"/>
        <end position="134"/>
    </location>
</feature>
<dbReference type="Proteomes" id="UP000037904">
    <property type="component" value="Unassembled WGS sequence"/>
</dbReference>
<keyword evidence="3" id="KW-1185">Reference proteome</keyword>
<reference evidence="2 3" key="1">
    <citation type="submission" date="2015-04" db="EMBL/GenBank/DDBJ databases">
        <title>The draft genome sequence of Fusarium langsethiae, a T-2/HT-2 mycotoxin producer.</title>
        <authorList>
            <person name="Lysoe E."/>
            <person name="Divon H.H."/>
            <person name="Terzi V."/>
            <person name="Orru L."/>
            <person name="Lamontanara A."/>
            <person name="Kolseth A.-K."/>
            <person name="Frandsen R.J."/>
            <person name="Nielsen K."/>
            <person name="Thrane U."/>
        </authorList>
    </citation>
    <scope>NUCLEOTIDE SEQUENCE [LARGE SCALE GENOMIC DNA]</scope>
    <source>
        <strain evidence="2 3">Fl201059</strain>
    </source>
</reference>
<sequence>MKYDDRMALAHLVMVFVGSYIPSILLFLNTLCAVRSSKDPARTAFTYFKFALLVFSAHALFDTATYGFFLFGSLKFSDNYYEPDFDWARYATLIKALGIFVRAFQAISKLSDVVADILITIILLRLSTATLTIFSGNATGKKLRLVSYGAAFVLSALAFIVFGLQIRYIYEISENDVEIGLDCYLKSVQIEFAVRVLLFVICLGVLVRAVMVKKQVKADKNLTWASAMLLAASVVWLLHTSFAMASLAAWENLSNAWNMAPVDYEFYFYIFEVIFGIWPQFAVLVLVYFIGLAKANGIWSRDQESLTHVEEAHI</sequence>
<accession>A0A0M9F0I9</accession>
<feature type="transmembrane region" description="Helical" evidence="1">
    <location>
        <begin position="266"/>
        <end position="291"/>
    </location>
</feature>
<feature type="transmembrane region" description="Helical" evidence="1">
    <location>
        <begin position="190"/>
        <end position="210"/>
    </location>
</feature>
<protein>
    <submittedName>
        <fullName evidence="2">Uncharacterized protein</fullName>
    </submittedName>
</protein>
<feature type="transmembrane region" description="Helical" evidence="1">
    <location>
        <begin position="222"/>
        <end position="246"/>
    </location>
</feature>
<keyword evidence="1" id="KW-0472">Membrane</keyword>